<dbReference type="AlphaFoldDB" id="A0A9X2KHG1"/>
<dbReference type="RefSeq" id="WP_254165179.1">
    <property type="nucleotide sequence ID" value="NZ_JANAFB010000006.1"/>
</dbReference>
<dbReference type="Gene3D" id="3.10.129.10">
    <property type="entry name" value="Hotdog Thioesterase"/>
    <property type="match status" value="1"/>
</dbReference>
<comment type="caution">
    <text evidence="1">The sequence shown here is derived from an EMBL/GenBank/DDBJ whole genome shotgun (WGS) entry which is preliminary data.</text>
</comment>
<gene>
    <name evidence="1" type="ORF">NBM05_03625</name>
</gene>
<evidence type="ECO:0000313" key="2">
    <source>
        <dbReference type="Proteomes" id="UP001139502"/>
    </source>
</evidence>
<evidence type="ECO:0000313" key="1">
    <source>
        <dbReference type="EMBL" id="MCP3425138.1"/>
    </source>
</evidence>
<dbReference type="Proteomes" id="UP001139502">
    <property type="component" value="Unassembled WGS sequence"/>
</dbReference>
<protein>
    <submittedName>
        <fullName evidence="1">Acyl-CoA thioesterase</fullName>
    </submittedName>
</protein>
<organism evidence="1 2">
    <name type="scientific">Rothia santali</name>
    <dbReference type="NCBI Taxonomy" id="2949643"/>
    <lineage>
        <taxon>Bacteria</taxon>
        <taxon>Bacillati</taxon>
        <taxon>Actinomycetota</taxon>
        <taxon>Actinomycetes</taxon>
        <taxon>Micrococcales</taxon>
        <taxon>Micrococcaceae</taxon>
        <taxon>Rothia</taxon>
    </lineage>
</organism>
<dbReference type="InterPro" id="IPR051490">
    <property type="entry name" value="THEM6_lcsJ_thioesterase"/>
</dbReference>
<proteinExistence type="predicted"/>
<sequence length="174" mass="20050">MNLYLRLLLLRLRAKRAPALDLWDTAETPLRVAFTDLDLLRHMNNGKYLSILDVGRMDLLLRSGLWKKLRGRGWYPVVAGQTITYRKSLTLGQRFNLATRILGFDDRWAYVEQVFHAGSSVYAHAVVRTRFLRDSGGSVDHDELADFIGGFPVERMVPDWMQEWTAATQNSPQR</sequence>
<keyword evidence="2" id="KW-1185">Reference proteome</keyword>
<accession>A0A9X2KHG1</accession>
<dbReference type="PANTHER" id="PTHR12475:SF4">
    <property type="entry name" value="PROTEIN THEM6"/>
    <property type="match status" value="1"/>
</dbReference>
<name>A0A9X2KHG1_9MICC</name>
<dbReference type="SUPFAM" id="SSF54637">
    <property type="entry name" value="Thioesterase/thiol ester dehydrase-isomerase"/>
    <property type="match status" value="1"/>
</dbReference>
<dbReference type="InterPro" id="IPR029069">
    <property type="entry name" value="HotDog_dom_sf"/>
</dbReference>
<dbReference type="EMBL" id="JANAFB010000006">
    <property type="protein sequence ID" value="MCP3425138.1"/>
    <property type="molecule type" value="Genomic_DNA"/>
</dbReference>
<dbReference type="Pfam" id="PF13279">
    <property type="entry name" value="4HBT_2"/>
    <property type="match status" value="1"/>
</dbReference>
<dbReference type="CDD" id="cd00586">
    <property type="entry name" value="4HBT"/>
    <property type="match status" value="1"/>
</dbReference>
<reference evidence="1" key="1">
    <citation type="submission" date="2022-06" db="EMBL/GenBank/DDBJ databases">
        <title>Rothia sp. isolated from sandalwood seedling.</title>
        <authorList>
            <person name="Tuikhar N."/>
            <person name="Kirdat K."/>
            <person name="Thorat V."/>
            <person name="Swetha P."/>
            <person name="Padma S."/>
            <person name="Sundararaj R."/>
            <person name="Yadav A."/>
        </authorList>
    </citation>
    <scope>NUCLEOTIDE SEQUENCE</scope>
    <source>
        <strain evidence="1">AR01</strain>
    </source>
</reference>
<dbReference type="PANTHER" id="PTHR12475">
    <property type="match status" value="1"/>
</dbReference>